<reference evidence="2 3" key="1">
    <citation type="submission" date="2017-10" db="EMBL/GenBank/DDBJ databases">
        <title>Genome announcement of Methylocella silvestris TVC from permafrost.</title>
        <authorList>
            <person name="Wang J."/>
            <person name="Geng K."/>
            <person name="Ul-Haque F."/>
            <person name="Crombie A.T."/>
            <person name="Street L.E."/>
            <person name="Wookey P.A."/>
            <person name="Murrell J.C."/>
            <person name="Pratscher J."/>
        </authorList>
    </citation>
    <scope>NUCLEOTIDE SEQUENCE [LARGE SCALE GENOMIC DNA]</scope>
    <source>
        <strain evidence="2 3">TVC</strain>
    </source>
</reference>
<proteinExistence type="predicted"/>
<organism evidence="2 3">
    <name type="scientific">Methylocella silvestris</name>
    <dbReference type="NCBI Taxonomy" id="199596"/>
    <lineage>
        <taxon>Bacteria</taxon>
        <taxon>Pseudomonadati</taxon>
        <taxon>Pseudomonadota</taxon>
        <taxon>Alphaproteobacteria</taxon>
        <taxon>Hyphomicrobiales</taxon>
        <taxon>Beijerinckiaceae</taxon>
        <taxon>Methylocella</taxon>
    </lineage>
</organism>
<dbReference type="GO" id="GO:0016758">
    <property type="term" value="F:hexosyltransferase activity"/>
    <property type="evidence" value="ECO:0007669"/>
    <property type="project" value="UniProtKB-ARBA"/>
</dbReference>
<evidence type="ECO:0000313" key="2">
    <source>
        <dbReference type="EMBL" id="PNG25655.1"/>
    </source>
</evidence>
<sequence>MSKRFATMPLKIKTLKALPYLAELIARSRIFDADWYRKEYPAFETGELSPIMHYLVEGAFEGARPHLLFDPDWYRATACCKAANPLIDYIKYGAAAGRDPSPYFSSAYYRKSAGALHGLTPLGHFIAYGLPGNASPTPLFDRDWYLAQNPDVRRAGFDPFLHFVASGARGGRSPGPLFDAPWYLMKNPGARDAGIEPLRHYLSRGAAEGRRPHECFDPRFYVAHAPQASVTLEQALTDYADQGRANWRSADAALPPPGSPVAVFDDFPWRRATRAERPHAPFPVLIIDLVGAATAALCAVLRQLPQVDLYVVANMPDATMREGVAMLDLSLPNLAPLEPGIVLDRLLRALKYRDPGALVIEANGATASLSPLCTELALAHHQVDASRQLTTADWAELLRRKIDYRETPRPTISTIIPNYNHARYLDERIGSILAQTLPPDEIIFLDDASDDESLAIAQLWQAKSAIPFTIIAADANSGSPFKQWAKGAFQARCELVWIAESDDSSDPRFLERMVASFRNQNIVLAYSDSETIGAEGETLASSCRFYTDTLDEAKWLSGYVEDGAREITTALAVKNTIPNVSAVLFKRAALCGVLETIQRFHYCGDWAAYVACLRQGAVAFCPEALNRRRQDPRSVTQDGERGMLAVQEALAIKRPILQDAACADRIFWLSLAQTIFEYEARSAALLPVRPAFTANTDLARSLDDMSDIIAKRRSGYAEQKREVAHFLHNLADCDVTLDKAGRQALIARVIIELGVLAKDFG</sequence>
<dbReference type="Gene3D" id="3.90.550.10">
    <property type="entry name" value="Spore Coat Polysaccharide Biosynthesis Protein SpsA, Chain A"/>
    <property type="match status" value="1"/>
</dbReference>
<evidence type="ECO:0000259" key="1">
    <source>
        <dbReference type="Pfam" id="PF00535"/>
    </source>
</evidence>
<dbReference type="Proteomes" id="UP000236286">
    <property type="component" value="Unassembled WGS sequence"/>
</dbReference>
<dbReference type="EMBL" id="PDZR01000013">
    <property type="protein sequence ID" value="PNG25655.1"/>
    <property type="molecule type" value="Genomic_DNA"/>
</dbReference>
<dbReference type="InterPro" id="IPR029044">
    <property type="entry name" value="Nucleotide-diphossugar_trans"/>
</dbReference>
<dbReference type="PANTHER" id="PTHR22916:SF3">
    <property type="entry name" value="UDP-GLCNAC:BETAGAL BETA-1,3-N-ACETYLGLUCOSAMINYLTRANSFERASE-LIKE PROTEIN 1"/>
    <property type="match status" value="1"/>
</dbReference>
<dbReference type="Pfam" id="PF00535">
    <property type="entry name" value="Glycos_transf_2"/>
    <property type="match status" value="1"/>
</dbReference>
<dbReference type="AlphaFoldDB" id="A0A2J7TFV1"/>
<name>A0A2J7TFV1_METSI</name>
<protein>
    <recommendedName>
        <fullName evidence="1">Glycosyltransferase 2-like domain-containing protein</fullName>
    </recommendedName>
</protein>
<evidence type="ECO:0000313" key="3">
    <source>
        <dbReference type="Proteomes" id="UP000236286"/>
    </source>
</evidence>
<gene>
    <name evidence="2" type="ORF">CR492_12060</name>
</gene>
<dbReference type="OrthoDB" id="174925at2"/>
<dbReference type="SUPFAM" id="SSF53448">
    <property type="entry name" value="Nucleotide-diphospho-sugar transferases"/>
    <property type="match status" value="1"/>
</dbReference>
<dbReference type="InterPro" id="IPR001173">
    <property type="entry name" value="Glyco_trans_2-like"/>
</dbReference>
<dbReference type="RefSeq" id="WP_102844006.1">
    <property type="nucleotide sequence ID" value="NZ_PDZR01000013.1"/>
</dbReference>
<feature type="domain" description="Glycosyltransferase 2-like" evidence="1">
    <location>
        <begin position="413"/>
        <end position="522"/>
    </location>
</feature>
<comment type="caution">
    <text evidence="2">The sequence shown here is derived from an EMBL/GenBank/DDBJ whole genome shotgun (WGS) entry which is preliminary data.</text>
</comment>
<dbReference type="PANTHER" id="PTHR22916">
    <property type="entry name" value="GLYCOSYLTRANSFERASE"/>
    <property type="match status" value="1"/>
</dbReference>
<accession>A0A2J7TFV1</accession>